<dbReference type="InterPro" id="IPR011761">
    <property type="entry name" value="ATP-grasp"/>
</dbReference>
<dbReference type="GO" id="GO:0008360">
    <property type="term" value="P:regulation of cell shape"/>
    <property type="evidence" value="ECO:0007669"/>
    <property type="project" value="UniProtKB-KW"/>
</dbReference>
<dbReference type="GO" id="GO:0005524">
    <property type="term" value="F:ATP binding"/>
    <property type="evidence" value="ECO:0007669"/>
    <property type="project" value="UniProtKB-UniRule"/>
</dbReference>
<evidence type="ECO:0000256" key="16">
    <source>
        <dbReference type="PROSITE-ProRule" id="PRU00409"/>
    </source>
</evidence>
<protein>
    <recommendedName>
        <fullName evidence="12">D-alanine--D-alanine ligase</fullName>
        <ecNumber evidence="12">6.3.2.4</ecNumber>
    </recommendedName>
    <alternativeName>
        <fullName evidence="12">D-Ala-D-Ala ligase</fullName>
    </alternativeName>
    <alternativeName>
        <fullName evidence="12">D-alanylalanine synthetase</fullName>
    </alternativeName>
</protein>
<dbReference type="PIRSF" id="PIRSF039102">
    <property type="entry name" value="Ddl/VanB"/>
    <property type="match status" value="1"/>
</dbReference>
<feature type="binding site" evidence="15">
    <location>
        <position position="315"/>
    </location>
    <ligand>
        <name>Mg(2+)</name>
        <dbReference type="ChEBI" id="CHEBI:18420"/>
        <label>1</label>
    </ligand>
</feature>
<evidence type="ECO:0000313" key="19">
    <source>
        <dbReference type="Proteomes" id="UP000595374"/>
    </source>
</evidence>
<dbReference type="GO" id="GO:0071555">
    <property type="term" value="P:cell wall organization"/>
    <property type="evidence" value="ECO:0007669"/>
    <property type="project" value="UniProtKB-KW"/>
</dbReference>
<evidence type="ECO:0000256" key="6">
    <source>
        <dbReference type="ARBA" id="ARBA00022840"/>
    </source>
</evidence>
<evidence type="ECO:0000256" key="15">
    <source>
        <dbReference type="PIRSR" id="PIRSR039102-3"/>
    </source>
</evidence>
<dbReference type="Proteomes" id="UP000595374">
    <property type="component" value="Chromosome"/>
</dbReference>
<keyword evidence="7 15" id="KW-0460">Magnesium</keyword>
<keyword evidence="9 12" id="KW-0573">Peptidoglycan synthesis</keyword>
<proteinExistence type="inferred from homology"/>
<evidence type="ECO:0000256" key="13">
    <source>
        <dbReference type="PIRSR" id="PIRSR039102-1"/>
    </source>
</evidence>
<feature type="binding site" evidence="14">
    <location>
        <begin position="199"/>
        <end position="200"/>
    </location>
    <ligand>
        <name>ATP</name>
        <dbReference type="ChEBI" id="CHEBI:30616"/>
    </ligand>
</feature>
<dbReference type="InterPro" id="IPR013815">
    <property type="entry name" value="ATP_grasp_subdomain_1"/>
</dbReference>
<dbReference type="GO" id="GO:0009252">
    <property type="term" value="P:peptidoglycan biosynthetic process"/>
    <property type="evidence" value="ECO:0007669"/>
    <property type="project" value="UniProtKB-UniRule"/>
</dbReference>
<keyword evidence="11 12" id="KW-0961">Cell wall biogenesis/degradation</keyword>
<accession>A0A7T4DJL4</accession>
<feature type="active site" evidence="13">
    <location>
        <position position="20"/>
    </location>
</feature>
<evidence type="ECO:0000256" key="10">
    <source>
        <dbReference type="ARBA" id="ARBA00023211"/>
    </source>
</evidence>
<dbReference type="InterPro" id="IPR005905">
    <property type="entry name" value="D_ala_D_ala"/>
</dbReference>
<dbReference type="GO" id="GO:0005829">
    <property type="term" value="C:cytosol"/>
    <property type="evidence" value="ECO:0007669"/>
    <property type="project" value="TreeGrafter"/>
</dbReference>
<sequence>MSDTDHRPLVAVLFGGRSSEHSVSCVTAAGVISAIDDEAYRVLPIGITKSGVWRIVDDWAEMHFDPENMPEVTDNGTEIIPRVSAVGAPLLQRDADGTVTELETVDVFFPVLHGQYGEDGTLQGLFELSDTAFVGSGVFSSAASMDKHYTKTLLAHAGIPTCPWELVTETMWQTDRADVESRVAALTFPVFVKPARAGSSMGVSRVAGPDGLEAALLEAFAHDTKVIVEPQVIGREIECAVLGSLFDAEVRTSYPGEIEVSGDHDFYDFNAKYLDLADAQLSCPARVDEATTARIRELSAAVFRLFDCTGLARVDTFVTDSGEVIINELNTLPGFTPTSAYPFMWANSGIDYPSLVSELISIALIDHARRTRD</sequence>
<feature type="binding site" evidence="15">
    <location>
        <position position="330"/>
    </location>
    <ligand>
        <name>Mg(2+)</name>
        <dbReference type="ChEBI" id="CHEBI:18420"/>
        <label>2</label>
    </ligand>
</feature>
<dbReference type="GO" id="GO:0046872">
    <property type="term" value="F:metal ion binding"/>
    <property type="evidence" value="ECO:0007669"/>
    <property type="project" value="UniProtKB-KW"/>
</dbReference>
<keyword evidence="10 15" id="KW-0464">Manganese</keyword>
<feature type="binding site" evidence="15">
    <location>
        <position position="328"/>
    </location>
    <ligand>
        <name>Mg(2+)</name>
        <dbReference type="ChEBI" id="CHEBI:18420"/>
        <label>1</label>
    </ligand>
</feature>
<feature type="binding site" evidence="14">
    <location>
        <position position="147"/>
    </location>
    <ligand>
        <name>ATP</name>
        <dbReference type="ChEBI" id="CHEBI:30616"/>
    </ligand>
</feature>
<dbReference type="NCBIfam" id="NF002528">
    <property type="entry name" value="PRK01966.1-4"/>
    <property type="match status" value="1"/>
</dbReference>
<evidence type="ECO:0000256" key="4">
    <source>
        <dbReference type="ARBA" id="ARBA00022723"/>
    </source>
</evidence>
<dbReference type="InterPro" id="IPR016185">
    <property type="entry name" value="PreATP-grasp_dom_sf"/>
</dbReference>
<dbReference type="GO" id="GO:0008716">
    <property type="term" value="F:D-alanine-D-alanine ligase activity"/>
    <property type="evidence" value="ECO:0007669"/>
    <property type="project" value="UniProtKB-UniRule"/>
</dbReference>
<dbReference type="AlphaFoldDB" id="A0A7T4DJL4"/>
<keyword evidence="5 14" id="KW-0547">Nucleotide-binding</keyword>
<comment type="cofactor">
    <cofactor evidence="15">
        <name>Mg(2+)</name>
        <dbReference type="ChEBI" id="CHEBI:18420"/>
    </cofactor>
    <cofactor evidence="15">
        <name>Mn(2+)</name>
        <dbReference type="ChEBI" id="CHEBI:29035"/>
    </cofactor>
    <text evidence="15">Binds 2 magnesium or manganese ions per subunit.</text>
</comment>
<evidence type="ECO:0000256" key="2">
    <source>
        <dbReference type="ARBA" id="ARBA00010871"/>
    </source>
</evidence>
<evidence type="ECO:0000256" key="14">
    <source>
        <dbReference type="PIRSR" id="PIRSR039102-2"/>
    </source>
</evidence>
<dbReference type="InterPro" id="IPR011127">
    <property type="entry name" value="Dala_Dala_lig_N"/>
</dbReference>
<comment type="function">
    <text evidence="12">Cell wall formation.</text>
</comment>
<comment type="subcellular location">
    <subcellularLocation>
        <location evidence="12">Cytoplasm</location>
    </subcellularLocation>
</comment>
<keyword evidence="8 12" id="KW-0133">Cell shape</keyword>
<comment type="pathway">
    <text evidence="12">Cell wall biogenesis; peptidoglycan biosynthesis.</text>
</comment>
<feature type="active site" evidence="13">
    <location>
        <position position="339"/>
    </location>
</feature>
<dbReference type="NCBIfam" id="TIGR01205">
    <property type="entry name" value="D_ala_D_alaTIGR"/>
    <property type="match status" value="1"/>
</dbReference>
<dbReference type="PROSITE" id="PS00843">
    <property type="entry name" value="DALA_DALA_LIGASE_1"/>
    <property type="match status" value="1"/>
</dbReference>
<evidence type="ECO:0000256" key="9">
    <source>
        <dbReference type="ARBA" id="ARBA00022984"/>
    </source>
</evidence>
<dbReference type="PROSITE" id="PS00844">
    <property type="entry name" value="DALA_DALA_LIGASE_2"/>
    <property type="match status" value="1"/>
</dbReference>
<dbReference type="PANTHER" id="PTHR23132:SF25">
    <property type="entry name" value="D-ALANINE--D-ALANINE LIGASE A"/>
    <property type="match status" value="1"/>
</dbReference>
<comment type="cofactor">
    <cofactor evidence="1">
        <name>Mn(2+)</name>
        <dbReference type="ChEBI" id="CHEBI:29035"/>
    </cofactor>
</comment>
<dbReference type="EC" id="6.3.2.4" evidence="12"/>
<dbReference type="PANTHER" id="PTHR23132">
    <property type="entry name" value="D-ALANINE--D-ALANINE LIGASE"/>
    <property type="match status" value="1"/>
</dbReference>
<dbReference type="InterPro" id="IPR011095">
    <property type="entry name" value="Dala_Dala_lig_C"/>
</dbReference>
<evidence type="ECO:0000256" key="11">
    <source>
        <dbReference type="ARBA" id="ARBA00023316"/>
    </source>
</evidence>
<evidence type="ECO:0000256" key="5">
    <source>
        <dbReference type="ARBA" id="ARBA00022741"/>
    </source>
</evidence>
<dbReference type="SUPFAM" id="SSF52440">
    <property type="entry name" value="PreATP-grasp domain"/>
    <property type="match status" value="1"/>
</dbReference>
<evidence type="ECO:0000256" key="7">
    <source>
        <dbReference type="ARBA" id="ARBA00022842"/>
    </source>
</evidence>
<evidence type="ECO:0000256" key="1">
    <source>
        <dbReference type="ARBA" id="ARBA00001936"/>
    </source>
</evidence>
<evidence type="ECO:0000256" key="12">
    <source>
        <dbReference type="HAMAP-Rule" id="MF_00047"/>
    </source>
</evidence>
<keyword evidence="3 12" id="KW-0436">Ligase</keyword>
<feature type="active site" evidence="13">
    <location>
        <position position="199"/>
    </location>
</feature>
<name>A0A7T4DJL4_9MICO</name>
<dbReference type="EMBL" id="CP065989">
    <property type="protein sequence ID" value="QQB14059.1"/>
    <property type="molecule type" value="Genomic_DNA"/>
</dbReference>
<dbReference type="InterPro" id="IPR000291">
    <property type="entry name" value="D-Ala_lig_Van_CS"/>
</dbReference>
<reference evidence="18 19" key="1">
    <citation type="submission" date="2020-12" db="EMBL/GenBank/DDBJ databases">
        <title>FDA dAtabase for Regulatory Grade micrObial Sequences (FDA-ARGOS): Supporting development and validation of Infectious Disease Dx tests.</title>
        <authorList>
            <person name="Sproer C."/>
            <person name="Gronow S."/>
            <person name="Severitt S."/>
            <person name="Schroder I."/>
            <person name="Tallon L."/>
            <person name="Sadzewicz L."/>
            <person name="Zhao X."/>
            <person name="Boylan J."/>
            <person name="Ott S."/>
            <person name="Bowen H."/>
            <person name="Vavikolanu K."/>
            <person name="Mehta A."/>
            <person name="Aluvathingal J."/>
            <person name="Nadendla S."/>
            <person name="Lowell S."/>
            <person name="Myers T."/>
            <person name="Yan Y."/>
            <person name="Sichtig H."/>
        </authorList>
    </citation>
    <scope>NUCLEOTIDE SEQUENCE [LARGE SCALE GENOMIC DNA]</scope>
    <source>
        <strain evidence="18 19">FDAARGOS_990</strain>
    </source>
</reference>
<feature type="domain" description="ATP-grasp" evidence="17">
    <location>
        <begin position="151"/>
        <end position="361"/>
    </location>
</feature>
<feature type="binding site" evidence="15">
    <location>
        <position position="328"/>
    </location>
    <ligand>
        <name>Mg(2+)</name>
        <dbReference type="ChEBI" id="CHEBI:18420"/>
        <label>2</label>
    </ligand>
</feature>
<comment type="similarity">
    <text evidence="2 12">Belongs to the D-alanine--D-alanine ligase family.</text>
</comment>
<dbReference type="Pfam" id="PF01820">
    <property type="entry name" value="Dala_Dala_lig_N"/>
    <property type="match status" value="1"/>
</dbReference>
<gene>
    <name evidence="12" type="primary">ddl</name>
    <name evidence="18" type="ORF">I6H47_14980</name>
</gene>
<keyword evidence="12" id="KW-0963">Cytoplasm</keyword>
<evidence type="ECO:0000259" key="17">
    <source>
        <dbReference type="PROSITE" id="PS50975"/>
    </source>
</evidence>
<dbReference type="Gene3D" id="3.40.50.20">
    <property type="match status" value="1"/>
</dbReference>
<feature type="binding site" evidence="14">
    <location>
        <begin position="229"/>
        <end position="236"/>
    </location>
    <ligand>
        <name>ATP</name>
        <dbReference type="ChEBI" id="CHEBI:30616"/>
    </ligand>
</feature>
<evidence type="ECO:0000256" key="3">
    <source>
        <dbReference type="ARBA" id="ARBA00022598"/>
    </source>
</evidence>
<dbReference type="UniPathway" id="UPA00219"/>
<evidence type="ECO:0000313" key="18">
    <source>
        <dbReference type="EMBL" id="QQB14059.1"/>
    </source>
</evidence>
<dbReference type="Gene3D" id="3.30.1490.20">
    <property type="entry name" value="ATP-grasp fold, A domain"/>
    <property type="match status" value="1"/>
</dbReference>
<dbReference type="SUPFAM" id="SSF56059">
    <property type="entry name" value="Glutathione synthetase ATP-binding domain-like"/>
    <property type="match status" value="1"/>
</dbReference>
<evidence type="ECO:0000256" key="8">
    <source>
        <dbReference type="ARBA" id="ARBA00022960"/>
    </source>
</evidence>
<dbReference type="HAMAP" id="MF_00047">
    <property type="entry name" value="Dala_Dala_lig"/>
    <property type="match status" value="1"/>
</dbReference>
<dbReference type="Gene3D" id="3.30.470.20">
    <property type="entry name" value="ATP-grasp fold, B domain"/>
    <property type="match status" value="1"/>
</dbReference>
<organism evidence="18 19">
    <name type="scientific">Brevibacterium casei</name>
    <dbReference type="NCBI Taxonomy" id="33889"/>
    <lineage>
        <taxon>Bacteria</taxon>
        <taxon>Bacillati</taxon>
        <taxon>Actinomycetota</taxon>
        <taxon>Actinomycetes</taxon>
        <taxon>Micrococcales</taxon>
        <taxon>Brevibacteriaceae</taxon>
        <taxon>Brevibacterium</taxon>
    </lineage>
</organism>
<dbReference type="PROSITE" id="PS50975">
    <property type="entry name" value="ATP_GRASP"/>
    <property type="match status" value="1"/>
</dbReference>
<dbReference type="RefSeq" id="WP_198499179.1">
    <property type="nucleotide sequence ID" value="NZ_CP065989.1"/>
</dbReference>
<feature type="binding site" evidence="14">
    <location>
        <begin position="327"/>
        <end position="328"/>
    </location>
    <ligand>
        <name>ATP</name>
        <dbReference type="ChEBI" id="CHEBI:30616"/>
    </ligand>
</feature>
<keyword evidence="4 15" id="KW-0479">Metal-binding</keyword>
<comment type="catalytic activity">
    <reaction evidence="12">
        <text>2 D-alanine + ATP = D-alanyl-D-alanine + ADP + phosphate + H(+)</text>
        <dbReference type="Rhea" id="RHEA:11224"/>
        <dbReference type="ChEBI" id="CHEBI:15378"/>
        <dbReference type="ChEBI" id="CHEBI:30616"/>
        <dbReference type="ChEBI" id="CHEBI:43474"/>
        <dbReference type="ChEBI" id="CHEBI:57416"/>
        <dbReference type="ChEBI" id="CHEBI:57822"/>
        <dbReference type="ChEBI" id="CHEBI:456216"/>
        <dbReference type="EC" id="6.3.2.4"/>
    </reaction>
</comment>
<dbReference type="Pfam" id="PF07478">
    <property type="entry name" value="Dala_Dala_lig_C"/>
    <property type="match status" value="1"/>
</dbReference>
<keyword evidence="6 16" id="KW-0067">ATP-binding</keyword>
<feature type="binding site" evidence="14">
    <location>
        <begin position="191"/>
        <end position="193"/>
    </location>
    <ligand>
        <name>ATP</name>
        <dbReference type="ChEBI" id="CHEBI:30616"/>
    </ligand>
</feature>
<dbReference type="FunFam" id="3.30.470.20:FF:000008">
    <property type="entry name" value="D-alanine--D-alanine ligase"/>
    <property type="match status" value="1"/>
</dbReference>